<dbReference type="PANTHER" id="PTHR46459">
    <property type="entry name" value="E1A-BINDING PROTEIN P400-RELATED"/>
    <property type="match status" value="1"/>
</dbReference>
<feature type="compositionally biased region" description="Polar residues" evidence="10">
    <location>
        <begin position="1123"/>
        <end position="1134"/>
    </location>
</feature>
<gene>
    <name evidence="13" type="ORF">M501DRAFT_1005602</name>
</gene>
<evidence type="ECO:0000313" key="13">
    <source>
        <dbReference type="EMBL" id="KAF2842886.1"/>
    </source>
</evidence>
<keyword evidence="4" id="KW-0156">Chromatin regulator</keyword>
<accession>A0A9P4SH89</accession>
<dbReference type="Pfam" id="PF07529">
    <property type="entry name" value="HSA"/>
    <property type="match status" value="1"/>
</dbReference>
<comment type="function">
    <text evidence="7">Component of the NuA4 histone acetyltransferase complex which is involved in transcriptional activation of selected genes principally by acetylation of nucleosomal histone H4 and H2A. The NuA4 complex is also involved in DNA repair.</text>
</comment>
<feature type="compositionally biased region" description="Basic and acidic residues" evidence="10">
    <location>
        <begin position="488"/>
        <end position="499"/>
    </location>
</feature>
<feature type="coiled-coil region" evidence="9">
    <location>
        <begin position="859"/>
        <end position="886"/>
    </location>
</feature>
<dbReference type="SMART" id="SM00573">
    <property type="entry name" value="HSA"/>
    <property type="match status" value="1"/>
</dbReference>
<dbReference type="CDD" id="cd00167">
    <property type="entry name" value="SANT"/>
    <property type="match status" value="1"/>
</dbReference>
<feature type="region of interest" description="Disordered" evidence="10">
    <location>
        <begin position="134"/>
        <end position="157"/>
    </location>
</feature>
<feature type="compositionally biased region" description="Low complexity" evidence="10">
    <location>
        <begin position="55"/>
        <end position="71"/>
    </location>
</feature>
<evidence type="ECO:0000256" key="1">
    <source>
        <dbReference type="ARBA" id="ARBA00004123"/>
    </source>
</evidence>
<proteinExistence type="inferred from homology"/>
<keyword evidence="5" id="KW-0234">DNA repair</keyword>
<dbReference type="Pfam" id="PF13921">
    <property type="entry name" value="Myb_DNA-bind_6"/>
    <property type="match status" value="1"/>
</dbReference>
<dbReference type="Proteomes" id="UP000799429">
    <property type="component" value="Unassembled WGS sequence"/>
</dbReference>
<feature type="compositionally biased region" description="Low complexity" evidence="10">
    <location>
        <begin position="1111"/>
        <end position="1122"/>
    </location>
</feature>
<evidence type="ECO:0000256" key="5">
    <source>
        <dbReference type="ARBA" id="ARBA00023204"/>
    </source>
</evidence>
<evidence type="ECO:0000256" key="6">
    <source>
        <dbReference type="ARBA" id="ARBA00023242"/>
    </source>
</evidence>
<comment type="similarity">
    <text evidence="2">Belongs to the EAF1 family.</text>
</comment>
<feature type="compositionally biased region" description="Low complexity" evidence="10">
    <location>
        <begin position="278"/>
        <end position="293"/>
    </location>
</feature>
<comment type="caution">
    <text evidence="13">The sequence shown here is derived from an EMBL/GenBank/DDBJ whole genome shotgun (WGS) entry which is preliminary data.</text>
</comment>
<dbReference type="PROSITE" id="PS51204">
    <property type="entry name" value="HSA"/>
    <property type="match status" value="1"/>
</dbReference>
<dbReference type="GO" id="GO:0035267">
    <property type="term" value="C:NuA4 histone acetyltransferase complex"/>
    <property type="evidence" value="ECO:0007669"/>
    <property type="project" value="TreeGrafter"/>
</dbReference>
<feature type="compositionally biased region" description="Basic and acidic residues" evidence="10">
    <location>
        <begin position="22"/>
        <end position="31"/>
    </location>
</feature>
<dbReference type="SUPFAM" id="SSF46689">
    <property type="entry name" value="Homeodomain-like"/>
    <property type="match status" value="1"/>
</dbReference>
<keyword evidence="14" id="KW-1185">Reference proteome</keyword>
<organism evidence="13 14">
    <name type="scientific">Patellaria atrata CBS 101060</name>
    <dbReference type="NCBI Taxonomy" id="1346257"/>
    <lineage>
        <taxon>Eukaryota</taxon>
        <taxon>Fungi</taxon>
        <taxon>Dikarya</taxon>
        <taxon>Ascomycota</taxon>
        <taxon>Pezizomycotina</taxon>
        <taxon>Dothideomycetes</taxon>
        <taxon>Dothideomycetes incertae sedis</taxon>
        <taxon>Patellariales</taxon>
        <taxon>Patellariaceae</taxon>
        <taxon>Patellaria</taxon>
    </lineage>
</organism>
<comment type="subcellular location">
    <subcellularLocation>
        <location evidence="1">Nucleus</location>
    </subcellularLocation>
</comment>
<evidence type="ECO:0000256" key="2">
    <source>
        <dbReference type="ARBA" id="ARBA00008913"/>
    </source>
</evidence>
<reference evidence="13" key="1">
    <citation type="journal article" date="2020" name="Stud. Mycol.">
        <title>101 Dothideomycetes genomes: a test case for predicting lifestyles and emergence of pathogens.</title>
        <authorList>
            <person name="Haridas S."/>
            <person name="Albert R."/>
            <person name="Binder M."/>
            <person name="Bloem J."/>
            <person name="Labutti K."/>
            <person name="Salamov A."/>
            <person name="Andreopoulos B."/>
            <person name="Baker S."/>
            <person name="Barry K."/>
            <person name="Bills G."/>
            <person name="Bluhm B."/>
            <person name="Cannon C."/>
            <person name="Castanera R."/>
            <person name="Culley D."/>
            <person name="Daum C."/>
            <person name="Ezra D."/>
            <person name="Gonzalez J."/>
            <person name="Henrissat B."/>
            <person name="Kuo A."/>
            <person name="Liang C."/>
            <person name="Lipzen A."/>
            <person name="Lutzoni F."/>
            <person name="Magnuson J."/>
            <person name="Mondo S."/>
            <person name="Nolan M."/>
            <person name="Ohm R."/>
            <person name="Pangilinan J."/>
            <person name="Park H.-J."/>
            <person name="Ramirez L."/>
            <person name="Alfaro M."/>
            <person name="Sun H."/>
            <person name="Tritt A."/>
            <person name="Yoshinaga Y."/>
            <person name="Zwiers L.-H."/>
            <person name="Turgeon B."/>
            <person name="Goodwin S."/>
            <person name="Spatafora J."/>
            <person name="Crous P."/>
            <person name="Grigoriev I."/>
        </authorList>
    </citation>
    <scope>NUCLEOTIDE SEQUENCE</scope>
    <source>
        <strain evidence="13">CBS 101060</strain>
    </source>
</reference>
<dbReference type="GO" id="GO:0003682">
    <property type="term" value="F:chromatin binding"/>
    <property type="evidence" value="ECO:0007669"/>
    <property type="project" value="TreeGrafter"/>
</dbReference>
<feature type="region of interest" description="Disordered" evidence="10">
    <location>
        <begin position="594"/>
        <end position="634"/>
    </location>
</feature>
<feature type="region of interest" description="Disordered" evidence="10">
    <location>
        <begin position="20"/>
        <end position="99"/>
    </location>
</feature>
<feature type="compositionally biased region" description="Low complexity" evidence="10">
    <location>
        <begin position="767"/>
        <end position="777"/>
    </location>
</feature>
<evidence type="ECO:0000256" key="10">
    <source>
        <dbReference type="SAM" id="MobiDB-lite"/>
    </source>
</evidence>
<dbReference type="OrthoDB" id="5364245at2759"/>
<dbReference type="InterPro" id="IPR014012">
    <property type="entry name" value="HSA_dom"/>
</dbReference>
<feature type="compositionally biased region" description="Basic and acidic residues" evidence="10">
    <location>
        <begin position="216"/>
        <end position="231"/>
    </location>
</feature>
<evidence type="ECO:0000259" key="11">
    <source>
        <dbReference type="PROSITE" id="PS50090"/>
    </source>
</evidence>
<feature type="region of interest" description="Disordered" evidence="10">
    <location>
        <begin position="1044"/>
        <end position="1068"/>
    </location>
</feature>
<feature type="domain" description="HSA" evidence="12">
    <location>
        <begin position="415"/>
        <end position="488"/>
    </location>
</feature>
<dbReference type="PROSITE" id="PS50090">
    <property type="entry name" value="MYB_LIKE"/>
    <property type="match status" value="1"/>
</dbReference>
<dbReference type="Gene3D" id="1.10.10.60">
    <property type="entry name" value="Homeodomain-like"/>
    <property type="match status" value="1"/>
</dbReference>
<dbReference type="PANTHER" id="PTHR46459:SF1">
    <property type="entry name" value="E1A-BINDING PROTEIN P400"/>
    <property type="match status" value="1"/>
</dbReference>
<sequence length="1217" mass="133624">MWTPAWTNSSFLTKTTLRNRITRSDRKETEKLGVTPYAHHVGGEAASSPSSTIGPYSTTTPRPTQQSPDTSPDNESFRDDVPIIPSTHKGPSSEADFANDEKDEILKAQMRIAREDTHIGGPVTEADAQLQMEEEQATRVSRDGVRLPGTMSGEDSGAQAILGHVSNSTLTEGASGIVEESLGQQEDGDPAAAAALSISSEKGPRGTANDETVTISDREKHDSKTTSESSEKLASPEPTERTGPSETPSRPGLMITRVSSGAIRQKSVSEIIGEEPKSQASSKSSLPSLSESQVALHQAQRPHTSDGKHRRKPSTVVFAKKTPSRNNDAKENISPDYAALRGASEDPQRDYLLPLFDYQARQPPRTSSLTEMLGCAPKTMTTAGQYAALRELQDYRILRRIYHLQNANRWSLRQMEAAGEPSHPITHVDHLMVEMKWMRTDFRQERRWKISLAKNMALWCADWVASDSEGRVALQVRTKPSTLLPIGREGDSQSSKDQEIVPPTPGLTSSGATEDESFLEVDAFPDFVNAEPASSLFALGFDDVLLTMQDTPATDTVMKEIPKFDPGSSYDDSPCPIIPVSKLVTGKIMAKISTPPRKRSRYEYESEDEPPTPPRKRHLSDASVSRSPSRLFVRDELPPEETGLALFSSENKHVRDRLHAGQHFRPPSEFPMPPTSFFECRNSSQWLWDEDQKLRNLVKEYTFNWSLIASSLHVGSDLVSGAERRTPWECFERWINLEGLPSEWQKSQYFRTYQARLEHAQRTVSAQYQAQQAQQPQLPGSAIGTPTRRRTTQPFRVERRKNNRYLAMIDAMRKLARKRETAAHKQQEAAKAAALRKAQEAVRPKNNVHTPQEFSKLKYERDQKMAENYRNQLMAQKQNTAAMQRQALGLSNGVSQQRNAASGIPHGPSPLGTAAGQAGHAQGGANGQARPIPGQGQMPHNMPNGSMPGVSMQAPNIPQAQMQVNMQNQQRLQHQIPPDLRMAAMQRGMNMNSQYPVSQQQYNQGGNSSSPPNMGNSNGAMPNPAMLAAMSQQKVSGTGNGMLGVQSSPHMTNRAPNIPQQLSSGHTPALHSIESQIRAQHPNMSAEQVSHLATERLKGAYLQQRQTAMNAAAGPSASPAPSVQNGFSHPQQPQMSPPNGAGASSPQALYQQQLRNHMLQQRAQGTASPGMNSNAGRPPSRSATPQNPQLMQRAGSGVPTGQEQHSPRAPQAHLGAR</sequence>
<evidence type="ECO:0000256" key="7">
    <source>
        <dbReference type="ARBA" id="ARBA00025178"/>
    </source>
</evidence>
<feature type="compositionally biased region" description="Polar residues" evidence="10">
    <location>
        <begin position="1158"/>
        <end position="1190"/>
    </location>
</feature>
<keyword evidence="3" id="KW-0227">DNA damage</keyword>
<dbReference type="InterPro" id="IPR009057">
    <property type="entry name" value="Homeodomain-like_sf"/>
</dbReference>
<evidence type="ECO:0000256" key="3">
    <source>
        <dbReference type="ARBA" id="ARBA00022763"/>
    </source>
</evidence>
<name>A0A9P4SH89_9PEZI</name>
<protein>
    <recommendedName>
        <fullName evidence="8">Vacuolar import and degradation protein 21</fullName>
    </recommendedName>
</protein>
<feature type="region of interest" description="Disordered" evidence="10">
    <location>
        <begin position="767"/>
        <end position="791"/>
    </location>
</feature>
<evidence type="ECO:0000259" key="12">
    <source>
        <dbReference type="PROSITE" id="PS51204"/>
    </source>
</evidence>
<evidence type="ECO:0000256" key="9">
    <source>
        <dbReference type="SAM" id="Coils"/>
    </source>
</evidence>
<feature type="domain" description="Myb-like" evidence="11">
    <location>
        <begin position="682"/>
        <end position="738"/>
    </location>
</feature>
<feature type="region of interest" description="Disordered" evidence="10">
    <location>
        <begin position="1107"/>
        <end position="1146"/>
    </location>
</feature>
<dbReference type="InterPro" id="IPR001005">
    <property type="entry name" value="SANT/Myb"/>
</dbReference>
<keyword evidence="9" id="KW-0175">Coiled coil</keyword>
<keyword evidence="6" id="KW-0539">Nucleus</keyword>
<feature type="region of interest" description="Disordered" evidence="10">
    <location>
        <begin position="1158"/>
        <end position="1217"/>
    </location>
</feature>
<dbReference type="EMBL" id="MU006089">
    <property type="protein sequence ID" value="KAF2842886.1"/>
    <property type="molecule type" value="Genomic_DNA"/>
</dbReference>
<feature type="region of interest" description="Disordered" evidence="10">
    <location>
        <begin position="181"/>
        <end position="332"/>
    </location>
</feature>
<feature type="region of interest" description="Disordered" evidence="10">
    <location>
        <begin position="998"/>
        <end position="1022"/>
    </location>
</feature>
<feature type="region of interest" description="Disordered" evidence="10">
    <location>
        <begin position="893"/>
        <end position="950"/>
    </location>
</feature>
<feature type="compositionally biased region" description="Low complexity" evidence="10">
    <location>
        <begin position="998"/>
        <end position="1019"/>
    </location>
</feature>
<evidence type="ECO:0000256" key="8">
    <source>
        <dbReference type="ARBA" id="ARBA00029670"/>
    </source>
</evidence>
<evidence type="ECO:0000256" key="4">
    <source>
        <dbReference type="ARBA" id="ARBA00022853"/>
    </source>
</evidence>
<feature type="compositionally biased region" description="Polar residues" evidence="10">
    <location>
        <begin position="1045"/>
        <end position="1066"/>
    </location>
</feature>
<dbReference type="GO" id="GO:0006325">
    <property type="term" value="P:chromatin organization"/>
    <property type="evidence" value="ECO:0007669"/>
    <property type="project" value="UniProtKB-KW"/>
</dbReference>
<dbReference type="SMART" id="SM00717">
    <property type="entry name" value="SANT"/>
    <property type="match status" value="1"/>
</dbReference>
<dbReference type="GO" id="GO:0006281">
    <property type="term" value="P:DNA repair"/>
    <property type="evidence" value="ECO:0007669"/>
    <property type="project" value="UniProtKB-KW"/>
</dbReference>
<feature type="region of interest" description="Disordered" evidence="10">
    <location>
        <begin position="483"/>
        <end position="513"/>
    </location>
</feature>
<dbReference type="AlphaFoldDB" id="A0A9P4SH89"/>
<dbReference type="GO" id="GO:0005634">
    <property type="term" value="C:nucleus"/>
    <property type="evidence" value="ECO:0007669"/>
    <property type="project" value="UniProtKB-SubCell"/>
</dbReference>
<feature type="compositionally biased region" description="Basic and acidic residues" evidence="10">
    <location>
        <begin position="136"/>
        <end position="145"/>
    </location>
</feature>
<evidence type="ECO:0000313" key="14">
    <source>
        <dbReference type="Proteomes" id="UP000799429"/>
    </source>
</evidence>